<evidence type="ECO:0000256" key="1">
    <source>
        <dbReference type="SAM" id="MobiDB-lite"/>
    </source>
</evidence>
<proteinExistence type="predicted"/>
<name>A0A0W0GA75_MONRR</name>
<reference evidence="2 3" key="1">
    <citation type="submission" date="2015-12" db="EMBL/GenBank/DDBJ databases">
        <title>Draft genome sequence of Moniliophthora roreri, the causal agent of frosty pod rot of cacao.</title>
        <authorList>
            <person name="Aime M.C."/>
            <person name="Diaz-Valderrama J.R."/>
            <person name="Kijpornyongpan T."/>
            <person name="Phillips-Mora W."/>
        </authorList>
    </citation>
    <scope>NUCLEOTIDE SEQUENCE [LARGE SCALE GENOMIC DNA]</scope>
    <source>
        <strain evidence="2 3">MCA 2952</strain>
    </source>
</reference>
<feature type="compositionally biased region" description="Polar residues" evidence="1">
    <location>
        <begin position="183"/>
        <end position="196"/>
    </location>
</feature>
<dbReference type="AlphaFoldDB" id="A0A0W0GA75"/>
<evidence type="ECO:0000313" key="2">
    <source>
        <dbReference type="EMBL" id="KTB45474.1"/>
    </source>
</evidence>
<sequence length="207" mass="23205">MEVDEVLNQFGHTLSELIKEVRKDQTPNRQYNKDIDPDYQVFLPPLIPLVRSGNQHLTISAGALRYPDTSFITHTCISQTQIASWSDDQDQDQNRSQSPITSFGSDHEHEDISNSGSGEDSNGDDKEGSDDGDMDSKMVYSHQLRSHHYISSIDSSDALLLKPGPSMSQVIDIENSSEDEDNIQQQRRTVASSEPGTPQHWPMMTTK</sequence>
<organism evidence="2 3">
    <name type="scientific">Moniliophthora roreri</name>
    <name type="common">Frosty pod rot fungus</name>
    <name type="synonym">Monilia roreri</name>
    <dbReference type="NCBI Taxonomy" id="221103"/>
    <lineage>
        <taxon>Eukaryota</taxon>
        <taxon>Fungi</taxon>
        <taxon>Dikarya</taxon>
        <taxon>Basidiomycota</taxon>
        <taxon>Agaricomycotina</taxon>
        <taxon>Agaricomycetes</taxon>
        <taxon>Agaricomycetidae</taxon>
        <taxon>Agaricales</taxon>
        <taxon>Marasmiineae</taxon>
        <taxon>Marasmiaceae</taxon>
        <taxon>Moniliophthora</taxon>
    </lineage>
</organism>
<feature type="region of interest" description="Disordered" evidence="1">
    <location>
        <begin position="169"/>
        <end position="207"/>
    </location>
</feature>
<feature type="region of interest" description="Disordered" evidence="1">
    <location>
        <begin position="84"/>
        <end position="136"/>
    </location>
</feature>
<dbReference type="EMBL" id="LATX01000688">
    <property type="protein sequence ID" value="KTB45474.1"/>
    <property type="molecule type" value="Genomic_DNA"/>
</dbReference>
<gene>
    <name evidence="2" type="ORF">WG66_1948</name>
</gene>
<comment type="caution">
    <text evidence="2">The sequence shown here is derived from an EMBL/GenBank/DDBJ whole genome shotgun (WGS) entry which is preliminary data.</text>
</comment>
<protein>
    <submittedName>
        <fullName evidence="2">Uncharacterized protein</fullName>
    </submittedName>
</protein>
<accession>A0A0W0GA75</accession>
<evidence type="ECO:0000313" key="3">
    <source>
        <dbReference type="Proteomes" id="UP000054988"/>
    </source>
</evidence>
<dbReference type="Proteomes" id="UP000054988">
    <property type="component" value="Unassembled WGS sequence"/>
</dbReference>